<feature type="compositionally biased region" description="Polar residues" evidence="4">
    <location>
        <begin position="610"/>
        <end position="623"/>
    </location>
</feature>
<dbReference type="Gene3D" id="2.130.10.10">
    <property type="entry name" value="YVTN repeat-like/Quinoprotein amine dehydrogenase"/>
    <property type="match status" value="2"/>
</dbReference>
<dbReference type="PROSITE" id="PS50082">
    <property type="entry name" value="WD_REPEATS_2"/>
    <property type="match status" value="1"/>
</dbReference>
<feature type="compositionally biased region" description="Acidic residues" evidence="4">
    <location>
        <begin position="409"/>
        <end position="423"/>
    </location>
</feature>
<feature type="region of interest" description="Disordered" evidence="4">
    <location>
        <begin position="398"/>
        <end position="423"/>
    </location>
</feature>
<dbReference type="GO" id="GO:0045944">
    <property type="term" value="P:positive regulation of transcription by RNA polymerase II"/>
    <property type="evidence" value="ECO:0007669"/>
    <property type="project" value="TreeGrafter"/>
</dbReference>
<dbReference type="VEuPathDB" id="VectorBase:CSON012874"/>
<evidence type="ECO:0000256" key="3">
    <source>
        <dbReference type="PROSITE-ProRule" id="PRU00221"/>
    </source>
</evidence>
<keyword evidence="2" id="KW-0677">Repeat</keyword>
<sequence length="643" mass="72919">MRPNQYGTKSESVFRDIFYRSIYSDEIQRKRLQNSVKDSLDFVQRLTQTSILKVHKGCVNTVIWNKTGQTLLSGSDDLNFVLTNPFTGKVQLRYKSLHRANIFSAKFLPGNDRRIVSCSGDGIVAYTDLTYPPVSQDQINEANLNYFNCHSNSTTYEILTIPTESEIFLSCGEDTTIRLYDLRKESKCHKTKCKDNILISSPAAITTMDITPISMYYLAVGSSDGYVRIYDRRYLGLMDYSSDGESNFTVPIKAFSIPAVEKRGYRITSVCYSPDEQELLASYSSEHLYLFDVTQDGISTKESLTEKNKRGAVKTGDSPPPVRRLRLRNDWSDTGPESRPSWEGQETSDPARPSTVMSRMTEVLSRMLSDTNRTNFQGNEIPNEHDLDIVNTLQNLTDASSETNRQPDEMENTNETAETDEKVEDIDMKEIPNYSHIKQKYTGHRNSRTMIKESSFYGNNYVMSGSDCGHIFVWNKHSGQLVNVLQGDKHVVNCIQPHPTLNLLATSGIDYDIKLWTPVSEESTFDETIASELMKRNDVMLKETRDTITVPASFMILLLSSLSRSRTVASATPRYQNLIQNLRQRNRDRRAAQENSNNNDEEMNEGGEASTEQESLDVSNDQEMSSDDEAAPNVNNLEAEHHE</sequence>
<dbReference type="PANTHER" id="PTHR15574:SF39">
    <property type="entry name" value="DDB1- AND CUL4-ASSOCIATED FACTOR 6"/>
    <property type="match status" value="1"/>
</dbReference>
<dbReference type="AlphaFoldDB" id="A0A336MAU0"/>
<dbReference type="InterPro" id="IPR045151">
    <property type="entry name" value="DCAF8"/>
</dbReference>
<dbReference type="InterPro" id="IPR036322">
    <property type="entry name" value="WD40_repeat_dom_sf"/>
</dbReference>
<feature type="region of interest" description="Disordered" evidence="4">
    <location>
        <begin position="302"/>
        <end position="357"/>
    </location>
</feature>
<evidence type="ECO:0000256" key="2">
    <source>
        <dbReference type="ARBA" id="ARBA00022737"/>
    </source>
</evidence>
<gene>
    <name evidence="5" type="primary">CSON012874</name>
</gene>
<protein>
    <submittedName>
        <fullName evidence="5">CSON012874 protein</fullName>
    </submittedName>
</protein>
<organism evidence="5">
    <name type="scientific">Culicoides sonorensis</name>
    <name type="common">Biting midge</name>
    <dbReference type="NCBI Taxonomy" id="179676"/>
    <lineage>
        <taxon>Eukaryota</taxon>
        <taxon>Metazoa</taxon>
        <taxon>Ecdysozoa</taxon>
        <taxon>Arthropoda</taxon>
        <taxon>Hexapoda</taxon>
        <taxon>Insecta</taxon>
        <taxon>Pterygota</taxon>
        <taxon>Neoptera</taxon>
        <taxon>Endopterygota</taxon>
        <taxon>Diptera</taxon>
        <taxon>Nematocera</taxon>
        <taxon>Chironomoidea</taxon>
        <taxon>Ceratopogonidae</taxon>
        <taxon>Ceratopogoninae</taxon>
        <taxon>Culicoides</taxon>
        <taxon>Monoculicoides</taxon>
    </lineage>
</organism>
<dbReference type="PANTHER" id="PTHR15574">
    <property type="entry name" value="WD REPEAT DOMAIN-CONTAINING FAMILY"/>
    <property type="match status" value="1"/>
</dbReference>
<evidence type="ECO:0000313" key="5">
    <source>
        <dbReference type="EMBL" id="SSX25903.1"/>
    </source>
</evidence>
<feature type="region of interest" description="Disordered" evidence="4">
    <location>
        <begin position="579"/>
        <end position="643"/>
    </location>
</feature>
<dbReference type="GO" id="GO:0080008">
    <property type="term" value="C:Cul4-RING E3 ubiquitin ligase complex"/>
    <property type="evidence" value="ECO:0007669"/>
    <property type="project" value="TreeGrafter"/>
</dbReference>
<evidence type="ECO:0000256" key="1">
    <source>
        <dbReference type="ARBA" id="ARBA00022574"/>
    </source>
</evidence>
<name>A0A336MAU0_CULSO</name>
<dbReference type="OMA" id="THYCTHY"/>
<evidence type="ECO:0000256" key="4">
    <source>
        <dbReference type="SAM" id="MobiDB-lite"/>
    </source>
</evidence>
<keyword evidence="1 3" id="KW-0853">WD repeat</keyword>
<dbReference type="SMART" id="SM00320">
    <property type="entry name" value="WD40"/>
    <property type="match status" value="7"/>
</dbReference>
<dbReference type="GO" id="GO:0005737">
    <property type="term" value="C:cytoplasm"/>
    <property type="evidence" value="ECO:0007669"/>
    <property type="project" value="TreeGrafter"/>
</dbReference>
<reference evidence="5" key="1">
    <citation type="submission" date="2018-07" db="EMBL/GenBank/DDBJ databases">
        <authorList>
            <person name="Quirk P.G."/>
            <person name="Krulwich T.A."/>
        </authorList>
    </citation>
    <scope>NUCLEOTIDE SEQUENCE</scope>
</reference>
<proteinExistence type="predicted"/>
<dbReference type="SUPFAM" id="SSF50978">
    <property type="entry name" value="WD40 repeat-like"/>
    <property type="match status" value="1"/>
</dbReference>
<dbReference type="InterPro" id="IPR001680">
    <property type="entry name" value="WD40_rpt"/>
</dbReference>
<feature type="repeat" description="WD" evidence="3">
    <location>
        <begin position="485"/>
        <end position="516"/>
    </location>
</feature>
<dbReference type="Pfam" id="PF00400">
    <property type="entry name" value="WD40"/>
    <property type="match status" value="2"/>
</dbReference>
<dbReference type="InterPro" id="IPR015943">
    <property type="entry name" value="WD40/YVTN_repeat-like_dom_sf"/>
</dbReference>
<dbReference type="EMBL" id="UFQT01000630">
    <property type="protein sequence ID" value="SSX25903.1"/>
    <property type="molecule type" value="Genomic_DNA"/>
</dbReference>
<accession>A0A336MAU0</accession>